<keyword evidence="2" id="KW-1185">Reference proteome</keyword>
<reference evidence="1 2" key="1">
    <citation type="submission" date="2021-08" db="EMBL/GenBank/DDBJ databases">
        <title>Draft Genome Sequence of Phanerochaete sordida strain YK-624.</title>
        <authorList>
            <person name="Mori T."/>
            <person name="Dohra H."/>
            <person name="Suzuki T."/>
            <person name="Kawagishi H."/>
            <person name="Hirai H."/>
        </authorList>
    </citation>
    <scope>NUCLEOTIDE SEQUENCE [LARGE SCALE GENOMIC DNA]</scope>
    <source>
        <strain evidence="1 2">YK-624</strain>
    </source>
</reference>
<name>A0A9P3LJS8_9APHY</name>
<sequence>MDALLPEELLREILSHNLTTALDAFFHFHFRWEGPARVLYVPPSRSSHLLLVSKRWLRVGTPLLYASLRLASPEHAGVVATLFRREPGVGRAVRWLRLEGGFGRDLGHVVKLAPGIHSVYVGLEMRSRDSVAGLKHAFAALSPVCLWIEDDAHRGNRKIHEARMLLYTHIANVWQSLKTVTLPEHCWMHLALAIPLAKSSIEELSCDAFDANKWIEEGLMGRILDAAHLRRVVCRGTTAERGMRRLLKVRGLAPADVAKFSFVHGPGDDNMLLQSILAEAESENAP</sequence>
<evidence type="ECO:0000313" key="1">
    <source>
        <dbReference type="EMBL" id="GJE97708.1"/>
    </source>
</evidence>
<evidence type="ECO:0000313" key="2">
    <source>
        <dbReference type="Proteomes" id="UP000703269"/>
    </source>
</evidence>
<protein>
    <submittedName>
        <fullName evidence="1">Uncharacterized protein</fullName>
    </submittedName>
</protein>
<accession>A0A9P3LJS8</accession>
<dbReference type="OrthoDB" id="2786563at2759"/>
<comment type="caution">
    <text evidence="1">The sequence shown here is derived from an EMBL/GenBank/DDBJ whole genome shotgun (WGS) entry which is preliminary data.</text>
</comment>
<organism evidence="1 2">
    <name type="scientific">Phanerochaete sordida</name>
    <dbReference type="NCBI Taxonomy" id="48140"/>
    <lineage>
        <taxon>Eukaryota</taxon>
        <taxon>Fungi</taxon>
        <taxon>Dikarya</taxon>
        <taxon>Basidiomycota</taxon>
        <taxon>Agaricomycotina</taxon>
        <taxon>Agaricomycetes</taxon>
        <taxon>Polyporales</taxon>
        <taxon>Phanerochaetaceae</taxon>
        <taxon>Phanerochaete</taxon>
    </lineage>
</organism>
<proteinExistence type="predicted"/>
<dbReference type="EMBL" id="BPQB01000075">
    <property type="protein sequence ID" value="GJE97708.1"/>
    <property type="molecule type" value="Genomic_DNA"/>
</dbReference>
<gene>
    <name evidence="1" type="ORF">PsYK624_139290</name>
</gene>
<dbReference type="AlphaFoldDB" id="A0A9P3LJS8"/>
<dbReference type="Proteomes" id="UP000703269">
    <property type="component" value="Unassembled WGS sequence"/>
</dbReference>